<protein>
    <recommendedName>
        <fullName evidence="3">EF-hand domain-containing protein</fullName>
    </recommendedName>
</protein>
<dbReference type="GO" id="GO:0042984">
    <property type="term" value="P:regulation of amyloid precursor protein biosynthetic process"/>
    <property type="evidence" value="ECO:0007669"/>
    <property type="project" value="TreeGrafter"/>
</dbReference>
<dbReference type="GO" id="GO:0005737">
    <property type="term" value="C:cytoplasm"/>
    <property type="evidence" value="ECO:0007669"/>
    <property type="project" value="TreeGrafter"/>
</dbReference>
<organism evidence="1 2">
    <name type="scientific">Pogonophryne albipinna</name>
    <dbReference type="NCBI Taxonomy" id="1090488"/>
    <lineage>
        <taxon>Eukaryota</taxon>
        <taxon>Metazoa</taxon>
        <taxon>Chordata</taxon>
        <taxon>Craniata</taxon>
        <taxon>Vertebrata</taxon>
        <taxon>Euteleostomi</taxon>
        <taxon>Actinopterygii</taxon>
        <taxon>Neopterygii</taxon>
        <taxon>Teleostei</taxon>
        <taxon>Neoteleostei</taxon>
        <taxon>Acanthomorphata</taxon>
        <taxon>Eupercaria</taxon>
        <taxon>Perciformes</taxon>
        <taxon>Notothenioidei</taxon>
        <taxon>Pogonophryne</taxon>
    </lineage>
</organism>
<dbReference type="PANTHER" id="PTHR12178:SF2">
    <property type="entry name" value="N-TERMINAL EF-HAND CALCIUM-BINDING PROTEIN 2"/>
    <property type="match status" value="1"/>
</dbReference>
<dbReference type="Proteomes" id="UP001219934">
    <property type="component" value="Unassembled WGS sequence"/>
</dbReference>
<dbReference type="EMBL" id="JAPTMU010000009">
    <property type="protein sequence ID" value="KAJ4937844.1"/>
    <property type="molecule type" value="Genomic_DNA"/>
</dbReference>
<dbReference type="PANTHER" id="PTHR12178">
    <property type="entry name" value="EF-HAND DOMAIN-CONTAINING PROTEIN"/>
    <property type="match status" value="1"/>
</dbReference>
<name>A0AAD6FLA6_9TELE</name>
<comment type="caution">
    <text evidence="1">The sequence shown here is derived from an EMBL/GenBank/DDBJ whole genome shotgun (WGS) entry which is preliminary data.</text>
</comment>
<accession>A0AAD6FLA6</accession>
<proteinExistence type="predicted"/>
<dbReference type="Gene3D" id="1.10.238.10">
    <property type="entry name" value="EF-hand"/>
    <property type="match status" value="1"/>
</dbReference>
<evidence type="ECO:0000313" key="1">
    <source>
        <dbReference type="EMBL" id="KAJ4937844.1"/>
    </source>
</evidence>
<sequence>MICYMKQDDGKLSLDEFQAFFSDGTLNEEELEKLFHSIDSDNTSDEGYTQGMNNAEDRTTFLQNLPIDDGPFTASELARTKSTVREGKSAGPDGIPPEVLKYCDLDDLILDFCNLALLHNMQPDIWSLSNIIPVPSTLT</sequence>
<dbReference type="InterPro" id="IPR011992">
    <property type="entry name" value="EF-hand-dom_pair"/>
</dbReference>
<evidence type="ECO:0000313" key="2">
    <source>
        <dbReference type="Proteomes" id="UP001219934"/>
    </source>
</evidence>
<evidence type="ECO:0008006" key="3">
    <source>
        <dbReference type="Google" id="ProtNLM"/>
    </source>
</evidence>
<gene>
    <name evidence="1" type="ORF">JOQ06_002474</name>
</gene>
<dbReference type="InterPro" id="IPR039862">
    <property type="entry name" value="NECAB1/2/3"/>
</dbReference>
<reference evidence="1" key="1">
    <citation type="submission" date="2022-11" db="EMBL/GenBank/DDBJ databases">
        <title>Chromosome-level genome of Pogonophryne albipinna.</title>
        <authorList>
            <person name="Jo E."/>
        </authorList>
    </citation>
    <scope>NUCLEOTIDE SEQUENCE</scope>
    <source>
        <strain evidence="1">SGF0006</strain>
        <tissue evidence="1">Muscle</tissue>
    </source>
</reference>
<dbReference type="SUPFAM" id="SSF47473">
    <property type="entry name" value="EF-hand"/>
    <property type="match status" value="1"/>
</dbReference>
<dbReference type="AlphaFoldDB" id="A0AAD6FLA6"/>
<keyword evidence="2" id="KW-1185">Reference proteome</keyword>